<comment type="caution">
    <text evidence="1">The sequence shown here is derived from an EMBL/GenBank/DDBJ whole genome shotgun (WGS) entry which is preliminary data.</text>
</comment>
<proteinExistence type="predicted"/>
<accession>X1DJE7</accession>
<dbReference type="AlphaFoldDB" id="X1DJE7"/>
<evidence type="ECO:0000313" key="1">
    <source>
        <dbReference type="EMBL" id="GAH05139.1"/>
    </source>
</evidence>
<organism evidence="1">
    <name type="scientific">marine sediment metagenome</name>
    <dbReference type="NCBI Taxonomy" id="412755"/>
    <lineage>
        <taxon>unclassified sequences</taxon>
        <taxon>metagenomes</taxon>
        <taxon>ecological metagenomes</taxon>
    </lineage>
</organism>
<name>X1DJE7_9ZZZZ</name>
<sequence>MDVWITKCRRRAKCKYCEQTICNGQFMVVTQTWVGKSKSVDPNSRRFRIRRYYHARDPYCWIDQGIQAVERKPKIETRGRKSLAMSHEEQAARNKILRRRAAVVHRITLEVEKPPADQRIDRIITLGGQLESLKEEIANYGGVPKSWE</sequence>
<dbReference type="EMBL" id="BART01022005">
    <property type="protein sequence ID" value="GAH05139.1"/>
    <property type="molecule type" value="Genomic_DNA"/>
</dbReference>
<gene>
    <name evidence="1" type="ORF">S01H4_40419</name>
</gene>
<reference evidence="1" key="1">
    <citation type="journal article" date="2014" name="Front. Microbiol.">
        <title>High frequency of phylogenetically diverse reductive dehalogenase-homologous genes in deep subseafloor sedimentary metagenomes.</title>
        <authorList>
            <person name="Kawai M."/>
            <person name="Futagami T."/>
            <person name="Toyoda A."/>
            <person name="Takaki Y."/>
            <person name="Nishi S."/>
            <person name="Hori S."/>
            <person name="Arai W."/>
            <person name="Tsubouchi T."/>
            <person name="Morono Y."/>
            <person name="Uchiyama I."/>
            <person name="Ito T."/>
            <person name="Fujiyama A."/>
            <person name="Inagaki F."/>
            <person name="Takami H."/>
        </authorList>
    </citation>
    <scope>NUCLEOTIDE SEQUENCE</scope>
    <source>
        <strain evidence="1">Expedition CK06-06</strain>
    </source>
</reference>
<protein>
    <submittedName>
        <fullName evidence="1">Uncharacterized protein</fullName>
    </submittedName>
</protein>